<organism evidence="2">
    <name type="scientific">Camponotus floridanus</name>
    <name type="common">Florida carpenter ant</name>
    <dbReference type="NCBI Taxonomy" id="104421"/>
    <lineage>
        <taxon>Eukaryota</taxon>
        <taxon>Metazoa</taxon>
        <taxon>Ecdysozoa</taxon>
        <taxon>Arthropoda</taxon>
        <taxon>Hexapoda</taxon>
        <taxon>Insecta</taxon>
        <taxon>Pterygota</taxon>
        <taxon>Neoptera</taxon>
        <taxon>Endopterygota</taxon>
        <taxon>Hymenoptera</taxon>
        <taxon>Apocrita</taxon>
        <taxon>Aculeata</taxon>
        <taxon>Formicoidea</taxon>
        <taxon>Formicidae</taxon>
        <taxon>Formicinae</taxon>
        <taxon>Camponotus</taxon>
    </lineage>
</organism>
<reference evidence="1 2" key="1">
    <citation type="journal article" date="2010" name="Science">
        <title>Genomic comparison of the ants Camponotus floridanus and Harpegnathos saltator.</title>
        <authorList>
            <person name="Bonasio R."/>
            <person name="Zhang G."/>
            <person name="Ye C."/>
            <person name="Mutti N.S."/>
            <person name="Fang X."/>
            <person name="Qin N."/>
            <person name="Donahue G."/>
            <person name="Yang P."/>
            <person name="Li Q."/>
            <person name="Li C."/>
            <person name="Zhang P."/>
            <person name="Huang Z."/>
            <person name="Berger S.L."/>
            <person name="Reinberg D."/>
            <person name="Wang J."/>
            <person name="Liebig J."/>
        </authorList>
    </citation>
    <scope>NUCLEOTIDE SEQUENCE [LARGE SCALE GENOMIC DNA]</scope>
    <source>
        <strain evidence="2">C129</strain>
    </source>
</reference>
<evidence type="ECO:0008006" key="3">
    <source>
        <dbReference type="Google" id="ProtNLM"/>
    </source>
</evidence>
<dbReference type="InParanoid" id="E2AJM3"/>
<name>E2AJM3_CAMFO</name>
<feature type="non-terminal residue" evidence="1">
    <location>
        <position position="84"/>
    </location>
</feature>
<accession>E2AJM3</accession>
<evidence type="ECO:0000313" key="1">
    <source>
        <dbReference type="EMBL" id="EFN66366.1"/>
    </source>
</evidence>
<keyword evidence="2" id="KW-1185">Reference proteome</keyword>
<evidence type="ECO:0000313" key="2">
    <source>
        <dbReference type="Proteomes" id="UP000000311"/>
    </source>
</evidence>
<protein>
    <recommendedName>
        <fullName evidence="3">GIY-YIG domain-containing protein</fullName>
    </recommendedName>
</protein>
<dbReference type="AlphaFoldDB" id="E2AJM3"/>
<proteinExistence type="predicted"/>
<dbReference type="Proteomes" id="UP000000311">
    <property type="component" value="Unassembled WGS sequence"/>
</dbReference>
<dbReference type="EMBL" id="GL440035">
    <property type="protein sequence ID" value="EFN66366.1"/>
    <property type="molecule type" value="Genomic_DNA"/>
</dbReference>
<gene>
    <name evidence="1" type="ORF">EAG_10477</name>
</gene>
<feature type="non-terminal residue" evidence="1">
    <location>
        <position position="1"/>
    </location>
</feature>
<sequence>KDCSASYVGQTSRKISIRVREHRSNIDRPSEHLSVLSQHRLMGHDFAWNDVKILDQDASFLRRTTSEMIHIIRQNNGLNVQNDT</sequence>